<keyword evidence="3" id="KW-1185">Reference proteome</keyword>
<feature type="chain" id="PRO_5002441608" description="Secreted protein" evidence="1">
    <location>
        <begin position="34"/>
        <end position="134"/>
    </location>
</feature>
<dbReference type="RefSeq" id="WP_156213295.1">
    <property type="nucleotide sequence ID" value="NZ_JYJG01000149.1"/>
</dbReference>
<dbReference type="AlphaFoldDB" id="A0A0F0GY96"/>
<dbReference type="PATRIC" id="fig|68170.10.peg.5416"/>
<sequence>MHQRSFARRAATTIMALAALVGVTAIIAPGAEAAANRRVCVYSKPDVTANNRSNFQWAMNFKKDGGCPENNNRASLQSTARAKSYYKITCEEYAQWIRVKFDPCPNHMPTDQLVYIEWSLDGKTATKFSPRGHY</sequence>
<feature type="signal peptide" evidence="1">
    <location>
        <begin position="1"/>
        <end position="33"/>
    </location>
</feature>
<comment type="caution">
    <text evidence="2">The sequence shown here is derived from an EMBL/GenBank/DDBJ whole genome shotgun (WGS) entry which is preliminary data.</text>
</comment>
<accession>A0A0F0GY96</accession>
<dbReference type="EMBL" id="JYJG01000149">
    <property type="protein sequence ID" value="KJK46977.1"/>
    <property type="molecule type" value="Genomic_DNA"/>
</dbReference>
<evidence type="ECO:0000313" key="3">
    <source>
        <dbReference type="Proteomes" id="UP000033393"/>
    </source>
</evidence>
<evidence type="ECO:0000313" key="2">
    <source>
        <dbReference type="EMBL" id="KJK46977.1"/>
    </source>
</evidence>
<proteinExistence type="predicted"/>
<protein>
    <recommendedName>
        <fullName evidence="4">Secreted protein</fullName>
    </recommendedName>
</protein>
<keyword evidence="1" id="KW-0732">Signal</keyword>
<evidence type="ECO:0000256" key="1">
    <source>
        <dbReference type="SAM" id="SignalP"/>
    </source>
</evidence>
<evidence type="ECO:0008006" key="4">
    <source>
        <dbReference type="Google" id="ProtNLM"/>
    </source>
</evidence>
<gene>
    <name evidence="2" type="ORF">UK23_21730</name>
</gene>
<organism evidence="2 3">
    <name type="scientific">Lentzea aerocolonigenes</name>
    <name type="common">Lechevalieria aerocolonigenes</name>
    <name type="synonym">Saccharothrix aerocolonigenes</name>
    <dbReference type="NCBI Taxonomy" id="68170"/>
    <lineage>
        <taxon>Bacteria</taxon>
        <taxon>Bacillati</taxon>
        <taxon>Actinomycetota</taxon>
        <taxon>Actinomycetes</taxon>
        <taxon>Pseudonocardiales</taxon>
        <taxon>Pseudonocardiaceae</taxon>
        <taxon>Lentzea</taxon>
    </lineage>
</organism>
<name>A0A0F0GY96_LENAE</name>
<dbReference type="Proteomes" id="UP000033393">
    <property type="component" value="Unassembled WGS sequence"/>
</dbReference>
<reference evidence="2 3" key="1">
    <citation type="submission" date="2015-02" db="EMBL/GenBank/DDBJ databases">
        <authorList>
            <person name="Ju K.-S."/>
            <person name="Doroghazi J.R."/>
            <person name="Metcalf W."/>
        </authorList>
    </citation>
    <scope>NUCLEOTIDE SEQUENCE [LARGE SCALE GENOMIC DNA]</scope>
    <source>
        <strain evidence="2 3">NRRL B-16140</strain>
    </source>
</reference>